<reference evidence="1" key="1">
    <citation type="submission" date="2023-03" db="EMBL/GenBank/DDBJ databases">
        <title>Massive genome expansion in bonnet fungi (Mycena s.s.) driven by repeated elements and novel gene families across ecological guilds.</title>
        <authorList>
            <consortium name="Lawrence Berkeley National Laboratory"/>
            <person name="Harder C.B."/>
            <person name="Miyauchi S."/>
            <person name="Viragh M."/>
            <person name="Kuo A."/>
            <person name="Thoen E."/>
            <person name="Andreopoulos B."/>
            <person name="Lu D."/>
            <person name="Skrede I."/>
            <person name="Drula E."/>
            <person name="Henrissat B."/>
            <person name="Morin E."/>
            <person name="Kohler A."/>
            <person name="Barry K."/>
            <person name="LaButti K."/>
            <person name="Morin E."/>
            <person name="Salamov A."/>
            <person name="Lipzen A."/>
            <person name="Mereny Z."/>
            <person name="Hegedus B."/>
            <person name="Baldrian P."/>
            <person name="Stursova M."/>
            <person name="Weitz H."/>
            <person name="Taylor A."/>
            <person name="Grigoriev I.V."/>
            <person name="Nagy L.G."/>
            <person name="Martin F."/>
            <person name="Kauserud H."/>
        </authorList>
    </citation>
    <scope>NUCLEOTIDE SEQUENCE</scope>
    <source>
        <strain evidence="1">CBHHK188m</strain>
    </source>
</reference>
<dbReference type="AlphaFoldDB" id="A0AAD7HGB0"/>
<organism evidence="1 2">
    <name type="scientific">Mycena maculata</name>
    <dbReference type="NCBI Taxonomy" id="230809"/>
    <lineage>
        <taxon>Eukaryota</taxon>
        <taxon>Fungi</taxon>
        <taxon>Dikarya</taxon>
        <taxon>Basidiomycota</taxon>
        <taxon>Agaricomycotina</taxon>
        <taxon>Agaricomycetes</taxon>
        <taxon>Agaricomycetidae</taxon>
        <taxon>Agaricales</taxon>
        <taxon>Marasmiineae</taxon>
        <taxon>Mycenaceae</taxon>
        <taxon>Mycena</taxon>
    </lineage>
</organism>
<accession>A0AAD7HGB0</accession>
<proteinExistence type="predicted"/>
<keyword evidence="2" id="KW-1185">Reference proteome</keyword>
<protein>
    <submittedName>
        <fullName evidence="1">Uncharacterized protein</fullName>
    </submittedName>
</protein>
<feature type="non-terminal residue" evidence="1">
    <location>
        <position position="1"/>
    </location>
</feature>
<gene>
    <name evidence="1" type="ORF">DFH07DRAFT_716212</name>
</gene>
<comment type="caution">
    <text evidence="1">The sequence shown here is derived from an EMBL/GenBank/DDBJ whole genome shotgun (WGS) entry which is preliminary data.</text>
</comment>
<dbReference type="Pfam" id="PF14223">
    <property type="entry name" value="Retrotran_gag_2"/>
    <property type="match status" value="1"/>
</dbReference>
<dbReference type="Proteomes" id="UP001215280">
    <property type="component" value="Unassembled WGS sequence"/>
</dbReference>
<evidence type="ECO:0000313" key="1">
    <source>
        <dbReference type="EMBL" id="KAJ7720117.1"/>
    </source>
</evidence>
<sequence>VFFQLEGIWEIVDGKKKKPADAVEGEKWDRSNERAYSMLSFLIGADYRSIIADVSTGVEAWKLLKDEYQKDTS</sequence>
<feature type="non-terminal residue" evidence="1">
    <location>
        <position position="73"/>
    </location>
</feature>
<dbReference type="EMBL" id="JARJLG010000283">
    <property type="protein sequence ID" value="KAJ7720117.1"/>
    <property type="molecule type" value="Genomic_DNA"/>
</dbReference>
<name>A0AAD7HGB0_9AGAR</name>
<evidence type="ECO:0000313" key="2">
    <source>
        <dbReference type="Proteomes" id="UP001215280"/>
    </source>
</evidence>